<keyword evidence="2" id="KW-1185">Reference proteome</keyword>
<evidence type="ECO:0000313" key="1">
    <source>
        <dbReference type="EMBL" id="WOO81787.1"/>
    </source>
</evidence>
<accession>A0AAF0Y8B9</accession>
<name>A0AAF0Y8B9_9TREE</name>
<dbReference type="RefSeq" id="XP_062627819.1">
    <property type="nucleotide sequence ID" value="XM_062771835.1"/>
</dbReference>
<organism evidence="1 2">
    <name type="scientific">Vanrija pseudolonga</name>
    <dbReference type="NCBI Taxonomy" id="143232"/>
    <lineage>
        <taxon>Eukaryota</taxon>
        <taxon>Fungi</taxon>
        <taxon>Dikarya</taxon>
        <taxon>Basidiomycota</taxon>
        <taxon>Agaricomycotina</taxon>
        <taxon>Tremellomycetes</taxon>
        <taxon>Trichosporonales</taxon>
        <taxon>Trichosporonaceae</taxon>
        <taxon>Vanrija</taxon>
    </lineage>
</organism>
<dbReference type="GeneID" id="87808537"/>
<protein>
    <submittedName>
        <fullName evidence="1">Uncharacterized protein</fullName>
    </submittedName>
</protein>
<dbReference type="AlphaFoldDB" id="A0AAF0Y8B9"/>
<reference evidence="1" key="1">
    <citation type="submission" date="2023-10" db="EMBL/GenBank/DDBJ databases">
        <authorList>
            <person name="Noh H."/>
        </authorList>
    </citation>
    <scope>NUCLEOTIDE SEQUENCE</scope>
    <source>
        <strain evidence="1">DUCC4014</strain>
    </source>
</reference>
<sequence length="297" mass="33515">MAFRGTSKYFGGKIDKLYFRHGALTQPFEEYWLHLSVKDIATAAPMHLYGLKVAGLSVEILDVDGRNFPTAPRAYHSYDPLGCLPNLKIIRRIGWNSRSAKLIHNHPLDVVIDYIDLDRCRAMVGATLHLIPQAEGHVVHIKWTWDNIPGPSIRVFMVPAAGAIRLREVVVVLWPPSTPPTADFEDDDEPLFWYIVRELSPFMGAGGTVKVVGLENVPRQGLSLAPHFTTTYENNAQAWYQGVFAYLVDEEWFHLGDENLSCHTLEEWWAEIGDDKNIMGSWVEKSSIKVEGEPHGP</sequence>
<dbReference type="EMBL" id="CP086717">
    <property type="protein sequence ID" value="WOO81787.1"/>
    <property type="molecule type" value="Genomic_DNA"/>
</dbReference>
<evidence type="ECO:0000313" key="2">
    <source>
        <dbReference type="Proteomes" id="UP000827549"/>
    </source>
</evidence>
<gene>
    <name evidence="1" type="ORF">LOC62_04G005308</name>
</gene>
<proteinExistence type="predicted"/>
<dbReference type="Proteomes" id="UP000827549">
    <property type="component" value="Chromosome 4"/>
</dbReference>